<evidence type="ECO:0000259" key="8">
    <source>
        <dbReference type="Pfam" id="PF12894"/>
    </source>
</evidence>
<keyword evidence="11" id="KW-1185">Reference proteome</keyword>
<dbReference type="AlphaFoldDB" id="C1MMR7"/>
<keyword evidence="4" id="KW-0833">Ubl conjugation pathway</keyword>
<dbReference type="GeneID" id="9682414"/>
<dbReference type="InterPro" id="IPR001680">
    <property type="entry name" value="WD40_rpt"/>
</dbReference>
<evidence type="ECO:0000256" key="4">
    <source>
        <dbReference type="ARBA" id="ARBA00022786"/>
    </source>
</evidence>
<evidence type="ECO:0000256" key="7">
    <source>
        <dbReference type="SAM" id="MobiDB-lite"/>
    </source>
</evidence>
<keyword evidence="6" id="KW-0853">WD repeat</keyword>
<dbReference type="PROSITE" id="PS50294">
    <property type="entry name" value="WD_REPEATS_REGION"/>
    <property type="match status" value="1"/>
</dbReference>
<evidence type="ECO:0000256" key="3">
    <source>
        <dbReference type="ARBA" id="ARBA00022776"/>
    </source>
</evidence>
<accession>C1MMR7</accession>
<dbReference type="SUPFAM" id="SSF50978">
    <property type="entry name" value="WD40 repeat-like"/>
    <property type="match status" value="1"/>
</dbReference>
<dbReference type="PANTHER" id="PTHR13260">
    <property type="entry name" value="ANAPHASE PROMOTING COMPLEX SUBUNIT 4 APC4"/>
    <property type="match status" value="1"/>
</dbReference>
<dbReference type="GO" id="GO:0031145">
    <property type="term" value="P:anaphase-promoting complex-dependent catabolic process"/>
    <property type="evidence" value="ECO:0007669"/>
    <property type="project" value="InterPro"/>
</dbReference>
<dbReference type="PROSITE" id="PS50082">
    <property type="entry name" value="WD_REPEATS_2"/>
    <property type="match status" value="1"/>
</dbReference>
<proteinExistence type="predicted"/>
<evidence type="ECO:0000259" key="9">
    <source>
        <dbReference type="Pfam" id="PF12896"/>
    </source>
</evidence>
<organism evidence="11">
    <name type="scientific">Micromonas pusilla (strain CCMP1545)</name>
    <name type="common">Picoplanktonic green alga</name>
    <dbReference type="NCBI Taxonomy" id="564608"/>
    <lineage>
        <taxon>Eukaryota</taxon>
        <taxon>Viridiplantae</taxon>
        <taxon>Chlorophyta</taxon>
        <taxon>Mamiellophyceae</taxon>
        <taxon>Mamiellales</taxon>
        <taxon>Mamiellaceae</taxon>
        <taxon>Micromonas</taxon>
    </lineage>
</organism>
<sequence>MAAEKSTTAMMTSAFTLLHDKNMLAPASASSWCPTMDLLALATTDGQLSLARLDWNKQGGERENKLWTTNPDSAVTALGWRPDGRVLVSGHADGSIQLYHVEDGEILHHSRPHAAAVTSLHWQDAPASDATRSSAAYQSVVSRFALPTTTTKSGGAGRGGGLAGAKGKEGGGGGAGSRTLFDHFNPPAKLSVLVGGDARGVVTMSAHGVFPIGVADVAAAGLGMLGGFFGEGEGLVESSSSSSFSVQHASLSPDMARVLVAFTAAPSSSSSSSSSAAFVATAAAPLLAARSREMCEIASHGSQCVKLANESCAEIDAASTAWSKAFGDFSSKMRALRERLATHWRHSDEFDPAEPTPPSVEEHFLSLLATGTVNDAMEEFFTHEFQPSAARRVAKTVDAAANAAHAALLETILPTAEAAVLRLAELQALARWRERVSAVGLSEVAVDAALDAAERHCLAAGVAIRAATAHAARLRAFFVLILRTQRVIMGENPDGGGEDDDANALPALNPGLLRELFRDGVDADALGAHLKPPSPPPPSAAAADRDDAQDAAERLRRGRLDRGDDDDHRDREDAETDARSKTAAARDAFLAAVRGAAAAAGFGGEDAASASDRRQRVPPLWSAAAELRGACVAALDGPAAAMSASLRFGPAFAVVASGVDAAGAAAPPKISHGGWSDDGDAETLVFHAGGDVVQDGEEESRQKQQRQHVGTLTLRRGVPERAMSLRVEEGREVVDARAYTEGRVLVLTQPAGGDDAAPGAAAASAAMIDPSELPGGGEGASVEAGGGTVARPRPPPGCVPEAGVLDASAARARRLPGLVATAPLAVGPAKGLAAVLVGSRRIVLLDLEEDECDEDDDEEEE</sequence>
<dbReference type="GO" id="GO:0005680">
    <property type="term" value="C:anaphase-promoting complex"/>
    <property type="evidence" value="ECO:0007669"/>
    <property type="project" value="InterPro"/>
</dbReference>
<feature type="domain" description="Anaphase-promoting complex subunit 4 long" evidence="9">
    <location>
        <begin position="285"/>
        <end position="478"/>
    </location>
</feature>
<dbReference type="InterPro" id="IPR024789">
    <property type="entry name" value="APC4"/>
</dbReference>
<name>C1MMR7_MICPC</name>
<evidence type="ECO:0000256" key="5">
    <source>
        <dbReference type="ARBA" id="ARBA00023306"/>
    </source>
</evidence>
<dbReference type="Pfam" id="PF12894">
    <property type="entry name" value="ANAPC4_WD40"/>
    <property type="match status" value="1"/>
</dbReference>
<dbReference type="STRING" id="564608.C1MMR7"/>
<evidence type="ECO:0000256" key="6">
    <source>
        <dbReference type="PROSITE-ProRule" id="PRU00221"/>
    </source>
</evidence>
<evidence type="ECO:0000313" key="11">
    <source>
        <dbReference type="Proteomes" id="UP000001876"/>
    </source>
</evidence>
<evidence type="ECO:0000256" key="2">
    <source>
        <dbReference type="ARBA" id="ARBA00022618"/>
    </source>
</evidence>
<dbReference type="InterPro" id="IPR015943">
    <property type="entry name" value="WD40/YVTN_repeat-like_dom_sf"/>
</dbReference>
<dbReference type="OrthoDB" id="2110451at2759"/>
<dbReference type="eggNOG" id="KOG4640">
    <property type="taxonomic scope" value="Eukaryota"/>
</dbReference>
<dbReference type="Pfam" id="PF12896">
    <property type="entry name" value="ANAPC4"/>
    <property type="match status" value="1"/>
</dbReference>
<protein>
    <recommendedName>
        <fullName evidence="1">Anaphase-promoting complex subunit 4</fullName>
    </recommendedName>
</protein>
<keyword evidence="2" id="KW-0132">Cell division</keyword>
<evidence type="ECO:0000313" key="10">
    <source>
        <dbReference type="EMBL" id="EEH58620.1"/>
    </source>
</evidence>
<keyword evidence="5" id="KW-0131">Cell cycle</keyword>
<dbReference type="EMBL" id="GG663737">
    <property type="protein sequence ID" value="EEH58620.1"/>
    <property type="molecule type" value="Genomic_DNA"/>
</dbReference>
<dbReference type="OMA" id="DKNMLAP"/>
<feature type="domain" description="Anaphase-promoting complex subunit 4-like WD40" evidence="8">
    <location>
        <begin position="31"/>
        <end position="124"/>
    </location>
</feature>
<feature type="repeat" description="WD" evidence="6">
    <location>
        <begin position="68"/>
        <end position="109"/>
    </location>
</feature>
<feature type="compositionally biased region" description="Basic and acidic residues" evidence="7">
    <location>
        <begin position="543"/>
        <end position="580"/>
    </location>
</feature>
<dbReference type="Proteomes" id="UP000001876">
    <property type="component" value="Unassembled WGS sequence"/>
</dbReference>
<dbReference type="GO" id="GO:0034399">
    <property type="term" value="C:nuclear periphery"/>
    <property type="evidence" value="ECO:0007669"/>
    <property type="project" value="TreeGrafter"/>
</dbReference>
<feature type="compositionally biased region" description="Gly residues" evidence="7">
    <location>
        <begin position="154"/>
        <end position="176"/>
    </location>
</feature>
<dbReference type="RefSeq" id="XP_003056975.1">
    <property type="nucleotide sequence ID" value="XM_003056929.1"/>
</dbReference>
<dbReference type="GO" id="GO:0070979">
    <property type="term" value="P:protein K11-linked ubiquitination"/>
    <property type="evidence" value="ECO:0007669"/>
    <property type="project" value="TreeGrafter"/>
</dbReference>
<gene>
    <name evidence="10" type="ORF">MICPUCDRAFT_56629</name>
</gene>
<reference evidence="10 11" key="1">
    <citation type="journal article" date="2009" name="Science">
        <title>Green evolution and dynamic adaptations revealed by genomes of the marine picoeukaryotes Micromonas.</title>
        <authorList>
            <person name="Worden A.Z."/>
            <person name="Lee J.H."/>
            <person name="Mock T."/>
            <person name="Rouze P."/>
            <person name="Simmons M.P."/>
            <person name="Aerts A.L."/>
            <person name="Allen A.E."/>
            <person name="Cuvelier M.L."/>
            <person name="Derelle E."/>
            <person name="Everett M.V."/>
            <person name="Foulon E."/>
            <person name="Grimwood J."/>
            <person name="Gundlach H."/>
            <person name="Henrissat B."/>
            <person name="Napoli C."/>
            <person name="McDonald S.M."/>
            <person name="Parker M.S."/>
            <person name="Rombauts S."/>
            <person name="Salamov A."/>
            <person name="Von Dassow P."/>
            <person name="Badger J.H."/>
            <person name="Coutinho P.M."/>
            <person name="Demir E."/>
            <person name="Dubchak I."/>
            <person name="Gentemann C."/>
            <person name="Eikrem W."/>
            <person name="Gready J.E."/>
            <person name="John U."/>
            <person name="Lanier W."/>
            <person name="Lindquist E.A."/>
            <person name="Lucas S."/>
            <person name="Mayer K.F."/>
            <person name="Moreau H."/>
            <person name="Not F."/>
            <person name="Otillar R."/>
            <person name="Panaud O."/>
            <person name="Pangilinan J."/>
            <person name="Paulsen I."/>
            <person name="Piegu B."/>
            <person name="Poliakov A."/>
            <person name="Robbens S."/>
            <person name="Schmutz J."/>
            <person name="Toulza E."/>
            <person name="Wyss T."/>
            <person name="Zelensky A."/>
            <person name="Zhou K."/>
            <person name="Armbrust E.V."/>
            <person name="Bhattacharya D."/>
            <person name="Goodenough U.W."/>
            <person name="Van de Peer Y."/>
            <person name="Grigoriev I.V."/>
        </authorList>
    </citation>
    <scope>NUCLEOTIDE SEQUENCE [LARGE SCALE GENOMIC DNA]</scope>
    <source>
        <strain evidence="10 11">CCMP1545</strain>
    </source>
</reference>
<dbReference type="InterPro" id="IPR024790">
    <property type="entry name" value="APC4_long_dom"/>
</dbReference>
<dbReference type="Gene3D" id="2.130.10.10">
    <property type="entry name" value="YVTN repeat-like/Quinoprotein amine dehydrogenase"/>
    <property type="match status" value="1"/>
</dbReference>
<dbReference type="GO" id="GO:0051301">
    <property type="term" value="P:cell division"/>
    <property type="evidence" value="ECO:0007669"/>
    <property type="project" value="UniProtKB-KW"/>
</dbReference>
<dbReference type="SMART" id="SM00320">
    <property type="entry name" value="WD40"/>
    <property type="match status" value="1"/>
</dbReference>
<feature type="region of interest" description="Disordered" evidence="7">
    <location>
        <begin position="148"/>
        <end position="180"/>
    </location>
</feature>
<keyword evidence="3" id="KW-0498">Mitosis</keyword>
<evidence type="ECO:0000256" key="1">
    <source>
        <dbReference type="ARBA" id="ARBA00016067"/>
    </source>
</evidence>
<dbReference type="KEGG" id="mpp:MICPUCDRAFT_56629"/>
<feature type="region of interest" description="Disordered" evidence="7">
    <location>
        <begin position="525"/>
        <end position="583"/>
    </location>
</feature>
<dbReference type="InterPro" id="IPR024977">
    <property type="entry name" value="Apc4-like_WD40_dom"/>
</dbReference>
<dbReference type="PANTHER" id="PTHR13260:SF0">
    <property type="entry name" value="ANAPHASE-PROMOTING COMPLEX SUBUNIT 4"/>
    <property type="match status" value="1"/>
</dbReference>
<dbReference type="InterPro" id="IPR036322">
    <property type="entry name" value="WD40_repeat_dom_sf"/>
</dbReference>